<name>A0A5C1AFZ1_9BACT</name>
<feature type="transmembrane region" description="Helical" evidence="1">
    <location>
        <begin position="12"/>
        <end position="33"/>
    </location>
</feature>
<protein>
    <submittedName>
        <fullName evidence="2">Uncharacterized protein</fullName>
    </submittedName>
</protein>
<dbReference type="Proteomes" id="UP000324974">
    <property type="component" value="Chromosome"/>
</dbReference>
<evidence type="ECO:0000313" key="3">
    <source>
        <dbReference type="Proteomes" id="UP000324974"/>
    </source>
</evidence>
<dbReference type="RefSeq" id="WP_149112121.1">
    <property type="nucleotide sequence ID" value="NZ_CP042425.1"/>
</dbReference>
<proteinExistence type="predicted"/>
<reference evidence="3" key="1">
    <citation type="submission" date="2019-08" db="EMBL/GenBank/DDBJ databases">
        <title>Limnoglobus roseus gen. nov., sp. nov., a novel freshwater planctomycete with a giant genome from the family Gemmataceae.</title>
        <authorList>
            <person name="Kulichevskaya I.S."/>
            <person name="Naumoff D.G."/>
            <person name="Miroshnikov K."/>
            <person name="Ivanova A."/>
            <person name="Philippov D.A."/>
            <person name="Hakobyan A."/>
            <person name="Rijpstra I.C."/>
            <person name="Sinninghe Damste J.S."/>
            <person name="Liesack W."/>
            <person name="Dedysh S.N."/>
        </authorList>
    </citation>
    <scope>NUCLEOTIDE SEQUENCE [LARGE SCALE GENOMIC DNA]</scope>
    <source>
        <strain evidence="3">PX52</strain>
    </source>
</reference>
<sequence>MGGKARSGQWVLIVIILVTALGELALTALSLHAGRFKGGEIVRVVLTGWLLWQVWDGAAWARWLLAGLLFAAAVLAVYLGVASPAAEGRPEVVALMAGFGAVCLAFGIGLASPWVGAHQAARRRASVAEPPTSSPPD</sequence>
<evidence type="ECO:0000256" key="1">
    <source>
        <dbReference type="SAM" id="Phobius"/>
    </source>
</evidence>
<keyword evidence="3" id="KW-1185">Reference proteome</keyword>
<gene>
    <name evidence="2" type="ORF">PX52LOC_04515</name>
</gene>
<dbReference type="KEGG" id="lrs:PX52LOC_04515"/>
<keyword evidence="1" id="KW-0472">Membrane</keyword>
<feature type="transmembrane region" description="Helical" evidence="1">
    <location>
        <begin position="93"/>
        <end position="115"/>
    </location>
</feature>
<organism evidence="2 3">
    <name type="scientific">Limnoglobus roseus</name>
    <dbReference type="NCBI Taxonomy" id="2598579"/>
    <lineage>
        <taxon>Bacteria</taxon>
        <taxon>Pseudomonadati</taxon>
        <taxon>Planctomycetota</taxon>
        <taxon>Planctomycetia</taxon>
        <taxon>Gemmatales</taxon>
        <taxon>Gemmataceae</taxon>
        <taxon>Limnoglobus</taxon>
    </lineage>
</organism>
<keyword evidence="1" id="KW-0812">Transmembrane</keyword>
<keyword evidence="1" id="KW-1133">Transmembrane helix</keyword>
<evidence type="ECO:0000313" key="2">
    <source>
        <dbReference type="EMBL" id="QEL17525.1"/>
    </source>
</evidence>
<accession>A0A5C1AFZ1</accession>
<dbReference type="AlphaFoldDB" id="A0A5C1AFZ1"/>
<dbReference type="EMBL" id="CP042425">
    <property type="protein sequence ID" value="QEL17525.1"/>
    <property type="molecule type" value="Genomic_DNA"/>
</dbReference>
<feature type="transmembrane region" description="Helical" evidence="1">
    <location>
        <begin position="60"/>
        <end position="81"/>
    </location>
</feature>